<evidence type="ECO:0000313" key="3">
    <source>
        <dbReference type="EMBL" id="MFE1351554.1"/>
    </source>
</evidence>
<reference evidence="3 4" key="1">
    <citation type="submission" date="2024-09" db="EMBL/GenBank/DDBJ databases">
        <title>The Natural Products Discovery Center: Release of the First 8490 Sequenced Strains for Exploring Actinobacteria Biosynthetic Diversity.</title>
        <authorList>
            <person name="Kalkreuter E."/>
            <person name="Kautsar S.A."/>
            <person name="Yang D."/>
            <person name="Bader C.D."/>
            <person name="Teijaro C.N."/>
            <person name="Fluegel L."/>
            <person name="Davis C.M."/>
            <person name="Simpson J.R."/>
            <person name="Lauterbach L."/>
            <person name="Steele A.D."/>
            <person name="Gui C."/>
            <person name="Meng S."/>
            <person name="Li G."/>
            <person name="Viehrig K."/>
            <person name="Ye F."/>
            <person name="Su P."/>
            <person name="Kiefer A.F."/>
            <person name="Nichols A."/>
            <person name="Cepeda A.J."/>
            <person name="Yan W."/>
            <person name="Fan B."/>
            <person name="Jiang Y."/>
            <person name="Adhikari A."/>
            <person name="Zheng C.-J."/>
            <person name="Schuster L."/>
            <person name="Cowan T.M."/>
            <person name="Smanski M.J."/>
            <person name="Chevrette M.G."/>
            <person name="De Carvalho L.P.S."/>
            <person name="Shen B."/>
        </authorList>
    </citation>
    <scope>NUCLEOTIDE SEQUENCE [LARGE SCALE GENOMIC DNA]</scope>
    <source>
        <strain evidence="3 4">NPDC058753</strain>
    </source>
</reference>
<gene>
    <name evidence="3" type="ORF">ACFW6T_06135</name>
</gene>
<feature type="compositionally biased region" description="Basic and acidic residues" evidence="1">
    <location>
        <begin position="1"/>
        <end position="10"/>
    </location>
</feature>
<accession>A0ABW6GFQ4</accession>
<sequence>MGEGRDHRQAGLDQGSTHAAVTATGAHGVRRQYDYTHDAAGRPGRPTDAAPQWLRLTRTDATHARLLPVLVVLTVAVGAATTGAVLGLPFVLPA</sequence>
<name>A0ABW6GFQ4_9ACTN</name>
<keyword evidence="4" id="KW-1185">Reference proteome</keyword>
<feature type="compositionally biased region" description="Basic and acidic residues" evidence="1">
    <location>
        <begin position="31"/>
        <end position="40"/>
    </location>
</feature>
<dbReference type="Proteomes" id="UP001599542">
    <property type="component" value="Unassembled WGS sequence"/>
</dbReference>
<evidence type="ECO:0000256" key="2">
    <source>
        <dbReference type="SAM" id="Phobius"/>
    </source>
</evidence>
<keyword evidence="2" id="KW-0472">Membrane</keyword>
<keyword evidence="2" id="KW-0812">Transmembrane</keyword>
<comment type="caution">
    <text evidence="3">The sequence shown here is derived from an EMBL/GenBank/DDBJ whole genome shotgun (WGS) entry which is preliminary data.</text>
</comment>
<dbReference type="EMBL" id="JBHYPX010000008">
    <property type="protein sequence ID" value="MFE1351554.1"/>
    <property type="molecule type" value="Genomic_DNA"/>
</dbReference>
<proteinExistence type="predicted"/>
<organism evidence="3 4">
    <name type="scientific">Kitasatospora phosalacinea</name>
    <dbReference type="NCBI Taxonomy" id="2065"/>
    <lineage>
        <taxon>Bacteria</taxon>
        <taxon>Bacillati</taxon>
        <taxon>Actinomycetota</taxon>
        <taxon>Actinomycetes</taxon>
        <taxon>Kitasatosporales</taxon>
        <taxon>Streptomycetaceae</taxon>
        <taxon>Kitasatospora</taxon>
    </lineage>
</organism>
<dbReference type="RefSeq" id="WP_380332408.1">
    <property type="nucleotide sequence ID" value="NZ_JBHYPW010000104.1"/>
</dbReference>
<protein>
    <submittedName>
        <fullName evidence="3">Uncharacterized protein</fullName>
    </submittedName>
</protein>
<feature type="compositionally biased region" description="Low complexity" evidence="1">
    <location>
        <begin position="17"/>
        <end position="27"/>
    </location>
</feature>
<keyword evidence="2" id="KW-1133">Transmembrane helix</keyword>
<evidence type="ECO:0000256" key="1">
    <source>
        <dbReference type="SAM" id="MobiDB-lite"/>
    </source>
</evidence>
<feature type="region of interest" description="Disordered" evidence="1">
    <location>
        <begin position="1"/>
        <end position="50"/>
    </location>
</feature>
<feature type="transmembrane region" description="Helical" evidence="2">
    <location>
        <begin position="66"/>
        <end position="92"/>
    </location>
</feature>
<evidence type="ECO:0000313" key="4">
    <source>
        <dbReference type="Proteomes" id="UP001599542"/>
    </source>
</evidence>